<keyword evidence="7 9" id="KW-0503">Monooxygenase</keyword>
<feature type="binding site" description="axial binding residue" evidence="8">
    <location>
        <position position="468"/>
    </location>
    <ligand>
        <name>heme</name>
        <dbReference type="ChEBI" id="CHEBI:30413"/>
    </ligand>
    <ligandPart>
        <name>Fe</name>
        <dbReference type="ChEBI" id="CHEBI:18248"/>
    </ligandPart>
</feature>
<name>A0A9W4XDN1_9PLEO</name>
<evidence type="ECO:0000256" key="3">
    <source>
        <dbReference type="ARBA" id="ARBA00022617"/>
    </source>
</evidence>
<keyword evidence="6 8" id="KW-0408">Iron</keyword>
<evidence type="ECO:0000256" key="9">
    <source>
        <dbReference type="RuleBase" id="RU000461"/>
    </source>
</evidence>
<dbReference type="Gene3D" id="1.10.630.10">
    <property type="entry name" value="Cytochrome P450"/>
    <property type="match status" value="1"/>
</dbReference>
<comment type="cofactor">
    <cofactor evidence="1 8">
        <name>heme</name>
        <dbReference type="ChEBI" id="CHEBI:30413"/>
    </cofactor>
</comment>
<evidence type="ECO:0000256" key="8">
    <source>
        <dbReference type="PIRSR" id="PIRSR602402-1"/>
    </source>
</evidence>
<dbReference type="AlphaFoldDB" id="A0A9W4XDN1"/>
<dbReference type="Pfam" id="PF00067">
    <property type="entry name" value="p450"/>
    <property type="match status" value="1"/>
</dbReference>
<comment type="caution">
    <text evidence="10">The sequence shown here is derived from an EMBL/GenBank/DDBJ whole genome shotgun (WGS) entry which is preliminary data.</text>
</comment>
<evidence type="ECO:0000313" key="10">
    <source>
        <dbReference type="EMBL" id="CAI6252971.1"/>
    </source>
</evidence>
<dbReference type="PRINTS" id="PR01239">
    <property type="entry name" value="EP450IICYP52"/>
</dbReference>
<dbReference type="PANTHER" id="PTHR24287">
    <property type="entry name" value="P450, PUTATIVE (EUROFUNG)-RELATED"/>
    <property type="match status" value="1"/>
</dbReference>
<sequence>MGYFSLTKIAVTLTCLVVAKRIYWELTTGSRQRDFSKRHGCLPPKQKKWKDPLLGLDALTGNWKALKEHRVIEYWISWLTDNNAHTISTNVMGGKLFLTDDPENVKTILATNFADFSVGQERIKMLSASIGKGIFTSDGAEWKHSRDILRPCFERNQVADTSLLERHTARLIETLPADGSTVNLQIPFQRLAFDIVSEFLLGKSVDALSTMDKQDSACREFVDSFDYVMDPLSEKNTNARWGMLGMYLPDAEHKKCVKRMQNFVDNIISEELSSSTNSSTPLNRHLFLPSLLSETNDLVKARSELLNMLVAGRDATSAVLTNLFFELPRHPTIHARLVSEIRSHTASPDEPPSYDQLKKMKYLRAFINEVQRLYPVIPSNSRQALKDTTLPRGGGPDGTAPVFVPKGAYIAYHVTSLHRRTDIYGPDAHQLVPERWLEQDDKDENERDAKPLRPGWAFIPFNGGPRVCIGQNFALTQIMFIVVRMLQAFEIEGRDEGPWTEKITLTCTNLGGAKVGLRRRE</sequence>
<dbReference type="InterPro" id="IPR002974">
    <property type="entry name" value="Cyt_P450_E_CYP52_ascomycetes"/>
</dbReference>
<keyword evidence="4 8" id="KW-0479">Metal-binding</keyword>
<evidence type="ECO:0000256" key="5">
    <source>
        <dbReference type="ARBA" id="ARBA00023002"/>
    </source>
</evidence>
<dbReference type="InterPro" id="IPR047146">
    <property type="entry name" value="Cyt_P450_E_CYP52_fungi"/>
</dbReference>
<dbReference type="PROSITE" id="PS00086">
    <property type="entry name" value="CYTOCHROME_P450"/>
    <property type="match status" value="1"/>
</dbReference>
<evidence type="ECO:0000256" key="4">
    <source>
        <dbReference type="ARBA" id="ARBA00022723"/>
    </source>
</evidence>
<dbReference type="Proteomes" id="UP001152607">
    <property type="component" value="Unassembled WGS sequence"/>
</dbReference>
<dbReference type="GO" id="GO:0005506">
    <property type="term" value="F:iron ion binding"/>
    <property type="evidence" value="ECO:0007669"/>
    <property type="project" value="InterPro"/>
</dbReference>
<dbReference type="PANTHER" id="PTHR24287:SF17">
    <property type="entry name" value="P450, PUTATIVE (EUROFUNG)-RELATED"/>
    <property type="match status" value="1"/>
</dbReference>
<evidence type="ECO:0000313" key="11">
    <source>
        <dbReference type="Proteomes" id="UP001152607"/>
    </source>
</evidence>
<keyword evidence="3 8" id="KW-0349">Heme</keyword>
<dbReference type="SUPFAM" id="SSF48264">
    <property type="entry name" value="Cytochrome P450"/>
    <property type="match status" value="1"/>
</dbReference>
<dbReference type="InterPro" id="IPR017972">
    <property type="entry name" value="Cyt_P450_CS"/>
</dbReference>
<evidence type="ECO:0008006" key="12">
    <source>
        <dbReference type="Google" id="ProtNLM"/>
    </source>
</evidence>
<dbReference type="GO" id="GO:0020037">
    <property type="term" value="F:heme binding"/>
    <property type="evidence" value="ECO:0007669"/>
    <property type="project" value="InterPro"/>
</dbReference>
<proteinExistence type="inferred from homology"/>
<evidence type="ECO:0000256" key="1">
    <source>
        <dbReference type="ARBA" id="ARBA00001971"/>
    </source>
</evidence>
<dbReference type="EMBL" id="CAOQHR010000001">
    <property type="protein sequence ID" value="CAI6252971.1"/>
    <property type="molecule type" value="Genomic_DNA"/>
</dbReference>
<comment type="similarity">
    <text evidence="2 9">Belongs to the cytochrome P450 family.</text>
</comment>
<evidence type="ECO:0000256" key="2">
    <source>
        <dbReference type="ARBA" id="ARBA00010617"/>
    </source>
</evidence>
<dbReference type="PRINTS" id="PR00385">
    <property type="entry name" value="P450"/>
</dbReference>
<dbReference type="InterPro" id="IPR001128">
    <property type="entry name" value="Cyt_P450"/>
</dbReference>
<organism evidence="10 11">
    <name type="scientific">Periconia digitata</name>
    <dbReference type="NCBI Taxonomy" id="1303443"/>
    <lineage>
        <taxon>Eukaryota</taxon>
        <taxon>Fungi</taxon>
        <taxon>Dikarya</taxon>
        <taxon>Ascomycota</taxon>
        <taxon>Pezizomycotina</taxon>
        <taxon>Dothideomycetes</taxon>
        <taxon>Pleosporomycetidae</taxon>
        <taxon>Pleosporales</taxon>
        <taxon>Massarineae</taxon>
        <taxon>Periconiaceae</taxon>
        <taxon>Periconia</taxon>
    </lineage>
</organism>
<dbReference type="GO" id="GO:0016712">
    <property type="term" value="F:oxidoreductase activity, acting on paired donors, with incorporation or reduction of molecular oxygen, reduced flavin or flavoprotein as one donor, and incorporation of one atom of oxygen"/>
    <property type="evidence" value="ECO:0007669"/>
    <property type="project" value="InterPro"/>
</dbReference>
<keyword evidence="11" id="KW-1185">Reference proteome</keyword>
<accession>A0A9W4XDN1</accession>
<dbReference type="InterPro" id="IPR036396">
    <property type="entry name" value="Cyt_P450_sf"/>
</dbReference>
<dbReference type="CDD" id="cd11063">
    <property type="entry name" value="CYP52"/>
    <property type="match status" value="1"/>
</dbReference>
<protein>
    <recommendedName>
        <fullName evidence="12">Cytochrome P450</fullName>
    </recommendedName>
</protein>
<evidence type="ECO:0000256" key="7">
    <source>
        <dbReference type="ARBA" id="ARBA00023033"/>
    </source>
</evidence>
<gene>
    <name evidence="10" type="ORF">PDIGIT_LOCUS1045</name>
</gene>
<keyword evidence="5 9" id="KW-0560">Oxidoreductase</keyword>
<reference evidence="10" key="1">
    <citation type="submission" date="2023-01" db="EMBL/GenBank/DDBJ databases">
        <authorList>
            <person name="Van Ghelder C."/>
            <person name="Rancurel C."/>
        </authorList>
    </citation>
    <scope>NUCLEOTIDE SEQUENCE</scope>
    <source>
        <strain evidence="10">CNCM I-4278</strain>
    </source>
</reference>
<dbReference type="PRINTS" id="PR00464">
    <property type="entry name" value="EP450II"/>
</dbReference>
<evidence type="ECO:0000256" key="6">
    <source>
        <dbReference type="ARBA" id="ARBA00023004"/>
    </source>
</evidence>
<dbReference type="OrthoDB" id="1470350at2759"/>
<dbReference type="InterPro" id="IPR002402">
    <property type="entry name" value="Cyt_P450_E_grp-II"/>
</dbReference>